<feature type="compositionally biased region" description="Polar residues" evidence="6">
    <location>
        <begin position="220"/>
        <end position="233"/>
    </location>
</feature>
<dbReference type="Gene3D" id="3.30.160.60">
    <property type="entry name" value="Classic Zinc Finger"/>
    <property type="match status" value="1"/>
</dbReference>
<evidence type="ECO:0000313" key="9">
    <source>
        <dbReference type="Proteomes" id="UP001620645"/>
    </source>
</evidence>
<reference evidence="8 9" key="1">
    <citation type="submission" date="2024-10" db="EMBL/GenBank/DDBJ databases">
        <authorList>
            <person name="Kim D."/>
        </authorList>
    </citation>
    <scope>NUCLEOTIDE SEQUENCE [LARGE SCALE GENOMIC DNA]</scope>
    <source>
        <strain evidence="8">Taebaek</strain>
    </source>
</reference>
<dbReference type="PROSITE" id="PS50157">
    <property type="entry name" value="ZINC_FINGER_C2H2_2"/>
    <property type="match status" value="3"/>
</dbReference>
<dbReference type="PANTHER" id="PTHR24379:SF121">
    <property type="entry name" value="C2H2-TYPE DOMAIN-CONTAINING PROTEIN"/>
    <property type="match status" value="1"/>
</dbReference>
<evidence type="ECO:0000256" key="5">
    <source>
        <dbReference type="PROSITE-ProRule" id="PRU00042"/>
    </source>
</evidence>
<feature type="compositionally biased region" description="Polar residues" evidence="6">
    <location>
        <begin position="676"/>
        <end position="687"/>
    </location>
</feature>
<feature type="region of interest" description="Disordered" evidence="6">
    <location>
        <begin position="580"/>
        <end position="613"/>
    </location>
</feature>
<dbReference type="SMART" id="SM00355">
    <property type="entry name" value="ZnF_C2H2"/>
    <property type="match status" value="3"/>
</dbReference>
<evidence type="ECO:0000256" key="2">
    <source>
        <dbReference type="ARBA" id="ARBA00022737"/>
    </source>
</evidence>
<dbReference type="InterPro" id="IPR013087">
    <property type="entry name" value="Znf_C2H2_type"/>
</dbReference>
<proteinExistence type="predicted"/>
<feature type="domain" description="C2H2-type" evidence="7">
    <location>
        <begin position="137"/>
        <end position="165"/>
    </location>
</feature>
<feature type="compositionally biased region" description="Low complexity" evidence="6">
    <location>
        <begin position="500"/>
        <end position="509"/>
    </location>
</feature>
<keyword evidence="1" id="KW-0479">Metal-binding</keyword>
<dbReference type="Pfam" id="PF00096">
    <property type="entry name" value="zf-C2H2"/>
    <property type="match status" value="1"/>
</dbReference>
<keyword evidence="9" id="KW-1185">Reference proteome</keyword>
<dbReference type="EMBL" id="JBICCN010000083">
    <property type="protein sequence ID" value="KAL3095396.1"/>
    <property type="molecule type" value="Genomic_DNA"/>
</dbReference>
<feature type="region of interest" description="Disordered" evidence="6">
    <location>
        <begin position="213"/>
        <end position="289"/>
    </location>
</feature>
<name>A0ABD2JXP9_HETSC</name>
<feature type="region of interest" description="Disordered" evidence="6">
    <location>
        <begin position="472"/>
        <end position="527"/>
    </location>
</feature>
<evidence type="ECO:0000256" key="3">
    <source>
        <dbReference type="ARBA" id="ARBA00022771"/>
    </source>
</evidence>
<keyword evidence="2" id="KW-0677">Repeat</keyword>
<feature type="compositionally biased region" description="Low complexity" evidence="6">
    <location>
        <begin position="356"/>
        <end position="365"/>
    </location>
</feature>
<dbReference type="AlphaFoldDB" id="A0ABD2JXP9"/>
<feature type="domain" description="C2H2-type" evidence="7">
    <location>
        <begin position="166"/>
        <end position="194"/>
    </location>
</feature>
<protein>
    <recommendedName>
        <fullName evidence="7">C2H2-type domain-containing protein</fullName>
    </recommendedName>
</protein>
<feature type="domain" description="C2H2-type" evidence="7">
    <location>
        <begin position="110"/>
        <end position="138"/>
    </location>
</feature>
<organism evidence="8 9">
    <name type="scientific">Heterodera schachtii</name>
    <name type="common">Sugarbeet cyst nematode worm</name>
    <name type="synonym">Tylenchus schachtii</name>
    <dbReference type="NCBI Taxonomy" id="97005"/>
    <lineage>
        <taxon>Eukaryota</taxon>
        <taxon>Metazoa</taxon>
        <taxon>Ecdysozoa</taxon>
        <taxon>Nematoda</taxon>
        <taxon>Chromadorea</taxon>
        <taxon>Rhabditida</taxon>
        <taxon>Tylenchina</taxon>
        <taxon>Tylenchomorpha</taxon>
        <taxon>Tylenchoidea</taxon>
        <taxon>Heteroderidae</taxon>
        <taxon>Heteroderinae</taxon>
        <taxon>Heterodera</taxon>
    </lineage>
</organism>
<dbReference type="PANTHER" id="PTHR24379">
    <property type="entry name" value="KRAB AND ZINC FINGER DOMAIN-CONTAINING"/>
    <property type="match status" value="1"/>
</dbReference>
<evidence type="ECO:0000256" key="4">
    <source>
        <dbReference type="ARBA" id="ARBA00022833"/>
    </source>
</evidence>
<accession>A0ABD2JXP9</accession>
<dbReference type="PROSITE" id="PS00028">
    <property type="entry name" value="ZINC_FINGER_C2H2_1"/>
    <property type="match status" value="2"/>
</dbReference>
<dbReference type="InterPro" id="IPR036236">
    <property type="entry name" value="Znf_C2H2_sf"/>
</dbReference>
<feature type="compositionally biased region" description="Low complexity" evidence="6">
    <location>
        <begin position="665"/>
        <end position="675"/>
    </location>
</feature>
<evidence type="ECO:0000313" key="8">
    <source>
        <dbReference type="EMBL" id="KAL3095396.1"/>
    </source>
</evidence>
<gene>
    <name evidence="8" type="ORF">niasHS_007495</name>
</gene>
<evidence type="ECO:0000259" key="7">
    <source>
        <dbReference type="PROSITE" id="PS50157"/>
    </source>
</evidence>
<comment type="caution">
    <text evidence="8">The sequence shown here is derived from an EMBL/GenBank/DDBJ whole genome shotgun (WGS) entry which is preliminary data.</text>
</comment>
<dbReference type="Proteomes" id="UP001620645">
    <property type="component" value="Unassembled WGS sequence"/>
</dbReference>
<dbReference type="GO" id="GO:0008270">
    <property type="term" value="F:zinc ion binding"/>
    <property type="evidence" value="ECO:0007669"/>
    <property type="project" value="UniProtKB-KW"/>
</dbReference>
<evidence type="ECO:0000256" key="1">
    <source>
        <dbReference type="ARBA" id="ARBA00022723"/>
    </source>
</evidence>
<keyword evidence="4" id="KW-0862">Zinc</keyword>
<evidence type="ECO:0000256" key="6">
    <source>
        <dbReference type="SAM" id="MobiDB-lite"/>
    </source>
</evidence>
<feature type="compositionally biased region" description="Basic and acidic residues" evidence="6">
    <location>
        <begin position="259"/>
        <end position="272"/>
    </location>
</feature>
<feature type="region of interest" description="Disordered" evidence="6">
    <location>
        <begin position="346"/>
        <end position="365"/>
    </location>
</feature>
<feature type="compositionally biased region" description="Low complexity" evidence="6">
    <location>
        <begin position="732"/>
        <end position="742"/>
    </location>
</feature>
<feature type="compositionally biased region" description="Low complexity" evidence="6">
    <location>
        <begin position="688"/>
        <end position="702"/>
    </location>
</feature>
<dbReference type="SUPFAM" id="SSF57667">
    <property type="entry name" value="beta-beta-alpha zinc fingers"/>
    <property type="match status" value="1"/>
</dbReference>
<keyword evidence="3 5" id="KW-0863">Zinc-finger</keyword>
<feature type="region of interest" description="Disordered" evidence="6">
    <location>
        <begin position="665"/>
        <end position="753"/>
    </location>
</feature>
<sequence>MVRSFSPRPSPPLPTHSLLPSLPSLSPNSFASLSVFVPSFRFHRLTFDLNDHRLYSFSVFIFIAYSALHCSTTTSIQQQISVAVEATAAETTAKMPYRTDLKRPDLKGQFPCNVCGKVFCHSSSLSRHRMQAHFKSYTCTQCNQEIASSDTLRSHMYRYHQIQRMFMCRCCNWAFPDKTSLHIHMQSMQKSGMPGDVSVLARSFIDKEEMISPGHHQDHFSNPSFGSPSYNSSPDEEEQNRRQEQSSSPSLSEIEEKDDTFLKIDVETEKESSPSQMRSAGGGIFPQDSANFHRYNVNDHRATVKMETNAEMGGDGEKCGCIGEMPPTSCAENAIPTSAHAPPISIPSSVPPFPSNPSQQPQHTMSTTIFQQQWFTQWLANNPFFASALDGYLNNNNSNISAIGGGGGIKGLLTHTQQQQHSNVASHNHSSSQMAMLQALIAAATSSTSAASASPSFGNYSSVVNASTPMSNGAFNLAPQQQHQPPPKKAKTATGGGKGKASANVAAADASHHRRQQQKDTKIDGRIGATTDNDLLSVHIPHNHFHSPFSSNGSANSPTSNDGSKMCALIDSLLHIKRSSGQNSPIDEQIKTKGGRTIREETERRNKRKTRVPTRATEMAEIVYGDEPETYFEKSEKSELAQAASPNIFPSIQRLMLAHSAENCSSSLHFPSSSSADPQQLSPAVSDSQTSGSSNGMTTTTTEAPRGMNSPPAATNPTKCHPTGESDQDTPTTTTSKGSGEFSGKKSRGKAERIRQIVTRITTAAEEVAEEKVREALIDCARQLQLVTSSAEEKDEEA</sequence>